<protein>
    <submittedName>
        <fullName evidence="2">Uncharacterized protein</fullName>
    </submittedName>
</protein>
<dbReference type="AlphaFoldDB" id="A0A6I6MPN2"/>
<evidence type="ECO:0000313" key="2">
    <source>
        <dbReference type="EMBL" id="QGZ94737.1"/>
    </source>
</evidence>
<accession>A0A6I6MPN2</accession>
<dbReference type="KEGG" id="tsv:DSM104635_01567"/>
<name>A0A6I6MPN2_9CAUL</name>
<keyword evidence="3" id="KW-1185">Reference proteome</keyword>
<evidence type="ECO:0000313" key="3">
    <source>
        <dbReference type="Proteomes" id="UP000431269"/>
    </source>
</evidence>
<keyword evidence="1" id="KW-0472">Membrane</keyword>
<dbReference type="RefSeq" id="WP_187448175.1">
    <property type="nucleotide sequence ID" value="NZ_CP047045.1"/>
</dbReference>
<reference evidence="3" key="1">
    <citation type="submission" date="2019-12" db="EMBL/GenBank/DDBJ databases">
        <title>Complete genome of Terracaulis silvestris 0127_4.</title>
        <authorList>
            <person name="Vieira S."/>
            <person name="Riedel T."/>
            <person name="Sproer C."/>
            <person name="Pascual J."/>
            <person name="Boedeker C."/>
            <person name="Overmann J."/>
        </authorList>
    </citation>
    <scope>NUCLEOTIDE SEQUENCE [LARGE SCALE GENOMIC DNA]</scope>
    <source>
        <strain evidence="3">0127_4</strain>
    </source>
</reference>
<sequence length="49" mass="5436">MWMFLLWWAVDDHLAAALETPGLGHLPIWVPFIIAIAFSTTLSVVAKGK</sequence>
<dbReference type="Proteomes" id="UP000431269">
    <property type="component" value="Chromosome"/>
</dbReference>
<feature type="transmembrane region" description="Helical" evidence="1">
    <location>
        <begin position="27"/>
        <end position="46"/>
    </location>
</feature>
<organism evidence="2 3">
    <name type="scientific">Terricaulis silvestris</name>
    <dbReference type="NCBI Taxonomy" id="2686094"/>
    <lineage>
        <taxon>Bacteria</taxon>
        <taxon>Pseudomonadati</taxon>
        <taxon>Pseudomonadota</taxon>
        <taxon>Alphaproteobacteria</taxon>
        <taxon>Caulobacterales</taxon>
        <taxon>Caulobacteraceae</taxon>
        <taxon>Terricaulis</taxon>
    </lineage>
</organism>
<evidence type="ECO:0000256" key="1">
    <source>
        <dbReference type="SAM" id="Phobius"/>
    </source>
</evidence>
<dbReference type="EMBL" id="CP047045">
    <property type="protein sequence ID" value="QGZ94737.1"/>
    <property type="molecule type" value="Genomic_DNA"/>
</dbReference>
<keyword evidence="1" id="KW-1133">Transmembrane helix</keyword>
<keyword evidence="1" id="KW-0812">Transmembrane</keyword>
<gene>
    <name evidence="2" type="ORF">DSM104635_01567</name>
</gene>
<proteinExistence type="predicted"/>